<proteinExistence type="predicted"/>
<dbReference type="Gene3D" id="3.30.420.150">
    <property type="entry name" value="Exopolyphosphatase. Domain 2"/>
    <property type="match status" value="1"/>
</dbReference>
<accession>A0A4R7J5B6</accession>
<dbReference type="EMBL" id="SOAW01000001">
    <property type="protein sequence ID" value="TDT32541.1"/>
    <property type="molecule type" value="Genomic_DNA"/>
</dbReference>
<dbReference type="OrthoDB" id="9793035at2"/>
<dbReference type="PANTHER" id="PTHR30005:SF13">
    <property type="entry name" value="EXOPOLYPHOSPHATASE 2"/>
    <property type="match status" value="1"/>
</dbReference>
<dbReference type="PANTHER" id="PTHR30005">
    <property type="entry name" value="EXOPOLYPHOSPHATASE"/>
    <property type="match status" value="1"/>
</dbReference>
<dbReference type="AlphaFoldDB" id="A0A4R7J5B6"/>
<sequence>MRVAAIDCGTNSIRLLVAEAGTDGRLQELYRQLQLVRLGQGVDATGRFDPEALQRTLAATADFARVIAEYSVPAERTRFVATSAARDAANSEEFFDGVRALAGVEAEIISGDEEARLSFTGALSGFDDAASFDEPVLVTDIGGGSTELVVGTHGVLAQAVSLDIGSVRLRERLLPGDPPTEEERAATVAYIDQQLDSCGIDLSGVGRWIGVAGSVTSLAALALGLSSYDRNAVHRAELSIPEVRRGVAAILDSTVEDLIEAGPIQPRRAEVLAAGAMIIDRIAARVGAPALTVSESDILDGIAAALIRDSSTD</sequence>
<dbReference type="InterPro" id="IPR050273">
    <property type="entry name" value="GppA/Ppx_hydrolase"/>
</dbReference>
<evidence type="ECO:0000259" key="1">
    <source>
        <dbReference type="Pfam" id="PF02541"/>
    </source>
</evidence>
<keyword evidence="3" id="KW-1185">Reference proteome</keyword>
<feature type="domain" description="Ppx/GppA phosphatase N-terminal" evidence="1">
    <location>
        <begin position="22"/>
        <end position="296"/>
    </location>
</feature>
<dbReference type="InterPro" id="IPR003695">
    <property type="entry name" value="Ppx_GppA_N"/>
</dbReference>
<dbReference type="Gene3D" id="3.30.420.40">
    <property type="match status" value="1"/>
</dbReference>
<dbReference type="Proteomes" id="UP000295371">
    <property type="component" value="Unassembled WGS sequence"/>
</dbReference>
<protein>
    <submittedName>
        <fullName evidence="2">Exopolyphosphatase/guanosine-5'-triphosphate, 3'-diphosphate pyrophosphatase</fullName>
    </submittedName>
</protein>
<reference evidence="2 3" key="1">
    <citation type="submission" date="2019-03" db="EMBL/GenBank/DDBJ databases">
        <title>Genomic Encyclopedia of Archaeal and Bacterial Type Strains, Phase II (KMG-II): from individual species to whole genera.</title>
        <authorList>
            <person name="Goeker M."/>
        </authorList>
    </citation>
    <scope>NUCLEOTIDE SEQUENCE [LARGE SCALE GENOMIC DNA]</scope>
    <source>
        <strain evidence="2 3">DSM 24323</strain>
    </source>
</reference>
<name>A0A4R7J5B6_9ACTN</name>
<organism evidence="2 3">
    <name type="scientific">Naumannella halotolerans</name>
    <dbReference type="NCBI Taxonomy" id="993414"/>
    <lineage>
        <taxon>Bacteria</taxon>
        <taxon>Bacillati</taxon>
        <taxon>Actinomycetota</taxon>
        <taxon>Actinomycetes</taxon>
        <taxon>Propionibacteriales</taxon>
        <taxon>Propionibacteriaceae</taxon>
        <taxon>Naumannella</taxon>
    </lineage>
</organism>
<evidence type="ECO:0000313" key="3">
    <source>
        <dbReference type="Proteomes" id="UP000295371"/>
    </source>
</evidence>
<evidence type="ECO:0000313" key="2">
    <source>
        <dbReference type="EMBL" id="TDT32541.1"/>
    </source>
</evidence>
<dbReference type="GO" id="GO:0016462">
    <property type="term" value="F:pyrophosphatase activity"/>
    <property type="evidence" value="ECO:0007669"/>
    <property type="project" value="TreeGrafter"/>
</dbReference>
<dbReference type="InterPro" id="IPR043129">
    <property type="entry name" value="ATPase_NBD"/>
</dbReference>
<comment type="caution">
    <text evidence="2">The sequence shown here is derived from an EMBL/GenBank/DDBJ whole genome shotgun (WGS) entry which is preliminary data.</text>
</comment>
<dbReference type="Pfam" id="PF02541">
    <property type="entry name" value="Ppx-GppA"/>
    <property type="match status" value="1"/>
</dbReference>
<gene>
    <name evidence="2" type="ORF">CLV29_0120</name>
</gene>
<dbReference type="SUPFAM" id="SSF53067">
    <property type="entry name" value="Actin-like ATPase domain"/>
    <property type="match status" value="2"/>
</dbReference>
<dbReference type="RefSeq" id="WP_133753167.1">
    <property type="nucleotide sequence ID" value="NZ_CP171129.1"/>
</dbReference>